<comment type="caution">
    <text evidence="1">The sequence shown here is derived from an EMBL/GenBank/DDBJ whole genome shotgun (WGS) entry which is preliminary data.</text>
</comment>
<name>A0A559K8P8_9BACL</name>
<dbReference type="EMBL" id="VNJI01000022">
    <property type="protein sequence ID" value="TVY08504.1"/>
    <property type="molecule type" value="Genomic_DNA"/>
</dbReference>
<evidence type="ECO:0000313" key="1">
    <source>
        <dbReference type="EMBL" id="TVY08504.1"/>
    </source>
</evidence>
<dbReference type="InterPro" id="IPR036916">
    <property type="entry name" value="Sda_sf"/>
</dbReference>
<dbReference type="Proteomes" id="UP000317036">
    <property type="component" value="Unassembled WGS sequence"/>
</dbReference>
<dbReference type="AlphaFoldDB" id="A0A559K8P8"/>
<proteinExistence type="predicted"/>
<dbReference type="RefSeq" id="WP_144849449.1">
    <property type="nucleotide sequence ID" value="NZ_VNJI01000022.1"/>
</dbReference>
<dbReference type="SUPFAM" id="SSF100985">
    <property type="entry name" value="Sporulation inhibitor Sda"/>
    <property type="match status" value="1"/>
</dbReference>
<reference evidence="1 2" key="1">
    <citation type="submission" date="2019-07" db="EMBL/GenBank/DDBJ databases">
        <authorList>
            <person name="Kim J."/>
        </authorList>
    </citation>
    <scope>NUCLEOTIDE SEQUENCE [LARGE SCALE GENOMIC DNA]</scope>
    <source>
        <strain evidence="1 2">JC52</strain>
    </source>
</reference>
<evidence type="ECO:0000313" key="2">
    <source>
        <dbReference type="Proteomes" id="UP000317036"/>
    </source>
</evidence>
<accession>A0A559K8P8</accession>
<dbReference type="Gene3D" id="1.10.287.1100">
    <property type="entry name" value="Sporulation inhibitor A"/>
    <property type="match status" value="1"/>
</dbReference>
<organism evidence="1 2">
    <name type="scientific">Paenibacillus cremeus</name>
    <dbReference type="NCBI Taxonomy" id="2163881"/>
    <lineage>
        <taxon>Bacteria</taxon>
        <taxon>Bacillati</taxon>
        <taxon>Bacillota</taxon>
        <taxon>Bacilli</taxon>
        <taxon>Bacillales</taxon>
        <taxon>Paenibacillaceae</taxon>
        <taxon>Paenibacillus</taxon>
    </lineage>
</organism>
<dbReference type="InterPro" id="IPR015064">
    <property type="entry name" value="Sda"/>
</dbReference>
<dbReference type="Pfam" id="PF08970">
    <property type="entry name" value="Sda"/>
    <property type="match status" value="1"/>
</dbReference>
<sequence>MKLISNEILVDSYFKAVSLHLEDDFVELLLEEIRRRQINLDYYRQGDAQVS</sequence>
<protein>
    <submittedName>
        <fullName evidence="1">Sporulation histidine kinase inhibitor Sda</fullName>
    </submittedName>
</protein>
<keyword evidence="2" id="KW-1185">Reference proteome</keyword>
<gene>
    <name evidence="1" type="ORF">FPZ49_17935</name>
</gene>